<evidence type="ECO:0000313" key="2">
    <source>
        <dbReference type="Proteomes" id="UP001430700"/>
    </source>
</evidence>
<dbReference type="RefSeq" id="WP_229998734.1">
    <property type="nucleotide sequence ID" value="NZ_JAJJMN010000001.1"/>
</dbReference>
<gene>
    <name evidence="1" type="ORF">LNQ34_04050</name>
</gene>
<comment type="caution">
    <text evidence="1">The sequence shown here is derived from an EMBL/GenBank/DDBJ whole genome shotgun (WGS) entry which is preliminary data.</text>
</comment>
<organism evidence="1 2">
    <name type="scientific">Flavobacterium lipolyticum</name>
    <dbReference type="NCBI Taxonomy" id="2893754"/>
    <lineage>
        <taxon>Bacteria</taxon>
        <taxon>Pseudomonadati</taxon>
        <taxon>Bacteroidota</taxon>
        <taxon>Flavobacteriia</taxon>
        <taxon>Flavobacteriales</taxon>
        <taxon>Flavobacteriaceae</taxon>
        <taxon>Flavobacterium</taxon>
    </lineage>
</organism>
<sequence>MNSKVKNEVEAHLLKASGLGEKSVGYKAIKQLFLNEESSLMFNHVLLLDIRRGCILLGLDIELVRNKIVLTEAAIIKYYENVMHLKAPPSEEEKSYYERRKGL</sequence>
<proteinExistence type="predicted"/>
<dbReference type="EMBL" id="JAJJMN010000001">
    <property type="protein sequence ID" value="MCC9016940.1"/>
    <property type="molecule type" value="Genomic_DNA"/>
</dbReference>
<name>A0ABS8LWL2_9FLAO</name>
<evidence type="ECO:0000313" key="1">
    <source>
        <dbReference type="EMBL" id="MCC9016940.1"/>
    </source>
</evidence>
<dbReference type="Proteomes" id="UP001430700">
    <property type="component" value="Unassembled WGS sequence"/>
</dbReference>
<protein>
    <submittedName>
        <fullName evidence="1">Uncharacterized protein</fullName>
    </submittedName>
</protein>
<keyword evidence="2" id="KW-1185">Reference proteome</keyword>
<accession>A0ABS8LWL2</accession>
<reference evidence="1" key="1">
    <citation type="submission" date="2021-11" db="EMBL/GenBank/DDBJ databases">
        <title>Description of novel Flavobacterium species.</title>
        <authorList>
            <person name="Saticioglu I.B."/>
            <person name="Ay H."/>
            <person name="Altun S."/>
            <person name="Duman M."/>
        </authorList>
    </citation>
    <scope>NUCLEOTIDE SEQUENCE</scope>
    <source>
        <strain evidence="1">F-126</strain>
    </source>
</reference>